<dbReference type="CDD" id="cd14366">
    <property type="entry name" value="CUE_CUED1"/>
    <property type="match status" value="1"/>
</dbReference>
<organism evidence="3 4">
    <name type="scientific">Acyrthosiphon pisum</name>
    <name type="common">Pea aphid</name>
    <dbReference type="NCBI Taxonomy" id="7029"/>
    <lineage>
        <taxon>Eukaryota</taxon>
        <taxon>Metazoa</taxon>
        <taxon>Ecdysozoa</taxon>
        <taxon>Arthropoda</taxon>
        <taxon>Hexapoda</taxon>
        <taxon>Insecta</taxon>
        <taxon>Pterygota</taxon>
        <taxon>Neoptera</taxon>
        <taxon>Paraneoptera</taxon>
        <taxon>Hemiptera</taxon>
        <taxon>Sternorrhyncha</taxon>
        <taxon>Aphidomorpha</taxon>
        <taxon>Aphidoidea</taxon>
        <taxon>Aphididae</taxon>
        <taxon>Macrosiphini</taxon>
        <taxon>Acyrthosiphon</taxon>
    </lineage>
</organism>
<keyword evidence="4" id="KW-1185">Reference proteome</keyword>
<dbReference type="RefSeq" id="XP_029345516.1">
    <property type="nucleotide sequence ID" value="XM_029489656.1"/>
</dbReference>
<dbReference type="Pfam" id="PF02845">
    <property type="entry name" value="CUE"/>
    <property type="match status" value="1"/>
</dbReference>
<evidence type="ECO:0000256" key="1">
    <source>
        <dbReference type="SAM" id="MobiDB-lite"/>
    </source>
</evidence>
<evidence type="ECO:0000313" key="4">
    <source>
        <dbReference type="Proteomes" id="UP000007819"/>
    </source>
</evidence>
<dbReference type="InterPro" id="IPR003892">
    <property type="entry name" value="CUE"/>
</dbReference>
<dbReference type="PROSITE" id="PS51140">
    <property type="entry name" value="CUE"/>
    <property type="match status" value="1"/>
</dbReference>
<proteinExistence type="predicted"/>
<sequence>MEAVDVAAEPAETAARRPPTVGLDFNEAMANFKTMFPTLDDEVIEAVLRCNKGSVDRTVDQLLTMSYECRAADLLNNGPGDGGGVPVQHALFDPMLPDVLHNLGKKAARQIGGSSSSRWNPPMLGPLPTDFLRLTTSGGFTSQVNVSESELNDEQIAILLQNEEFLVQLRKNEQFLSTLDKDSPVEEQRFFVPNQTPGDDDAAFKERLKNMGKASRKKFIQIARVFTGKKKKSSARNIMNQGDTHTKDNLFLHEEEH</sequence>
<evidence type="ECO:0000259" key="2">
    <source>
        <dbReference type="PROSITE" id="PS51140"/>
    </source>
</evidence>
<dbReference type="SMART" id="SM00546">
    <property type="entry name" value="CUE"/>
    <property type="match status" value="1"/>
</dbReference>
<dbReference type="OrthoDB" id="5794653at2759"/>
<dbReference type="Proteomes" id="UP000007819">
    <property type="component" value="Chromosome A2"/>
</dbReference>
<dbReference type="EnsemblMetazoa" id="XM_029489656.1">
    <property type="protein sequence ID" value="XP_029345516.1"/>
    <property type="gene ID" value="LOC100168701"/>
</dbReference>
<dbReference type="GO" id="GO:0043130">
    <property type="term" value="F:ubiquitin binding"/>
    <property type="evidence" value="ECO:0007669"/>
    <property type="project" value="InterPro"/>
</dbReference>
<reference evidence="3" key="2">
    <citation type="submission" date="2022-06" db="UniProtKB">
        <authorList>
            <consortium name="EnsemblMetazoa"/>
        </authorList>
    </citation>
    <scope>IDENTIFICATION</scope>
</reference>
<feature type="domain" description="CUE" evidence="2">
    <location>
        <begin position="24"/>
        <end position="67"/>
    </location>
</feature>
<dbReference type="SUPFAM" id="SSF46934">
    <property type="entry name" value="UBA-like"/>
    <property type="match status" value="1"/>
</dbReference>
<protein>
    <recommendedName>
        <fullName evidence="2">CUE domain-containing protein</fullName>
    </recommendedName>
</protein>
<name>A0A8R2NQA9_ACYPI</name>
<feature type="region of interest" description="Disordered" evidence="1">
    <location>
        <begin position="231"/>
        <end position="257"/>
    </location>
</feature>
<evidence type="ECO:0000313" key="3">
    <source>
        <dbReference type="EnsemblMetazoa" id="XP_029345516.1"/>
    </source>
</evidence>
<dbReference type="PANTHER" id="PTHR13467:SF3">
    <property type="entry name" value="CUE DOMAIN-CONTAINING PROTEIN 1"/>
    <property type="match status" value="1"/>
</dbReference>
<feature type="compositionally biased region" description="Basic and acidic residues" evidence="1">
    <location>
        <begin position="244"/>
        <end position="257"/>
    </location>
</feature>
<reference evidence="4" key="1">
    <citation type="submission" date="2010-06" db="EMBL/GenBank/DDBJ databases">
        <authorList>
            <person name="Jiang H."/>
            <person name="Abraham K."/>
            <person name="Ali S."/>
            <person name="Alsbrooks S.L."/>
            <person name="Anim B.N."/>
            <person name="Anosike U.S."/>
            <person name="Attaway T."/>
            <person name="Bandaranaike D.P."/>
            <person name="Battles P.K."/>
            <person name="Bell S.N."/>
            <person name="Bell A.V."/>
            <person name="Beltran B."/>
            <person name="Bickham C."/>
            <person name="Bustamante Y."/>
            <person name="Caleb T."/>
            <person name="Canada A."/>
            <person name="Cardenas V."/>
            <person name="Carter K."/>
            <person name="Chacko J."/>
            <person name="Chandrabose M.N."/>
            <person name="Chavez D."/>
            <person name="Chavez A."/>
            <person name="Chen L."/>
            <person name="Chu H.-S."/>
            <person name="Claassen K.J."/>
            <person name="Cockrell R."/>
            <person name="Collins M."/>
            <person name="Cooper J.A."/>
            <person name="Cree A."/>
            <person name="Curry S.M."/>
            <person name="Da Y."/>
            <person name="Dao M.D."/>
            <person name="Das B."/>
            <person name="Davila M.-L."/>
            <person name="Davy-Carroll L."/>
            <person name="Denson S."/>
            <person name="Dinh H."/>
            <person name="Ebong V.E."/>
            <person name="Edwards J.R."/>
            <person name="Egan A."/>
            <person name="El-Daye J."/>
            <person name="Escobedo L."/>
            <person name="Fernandez S."/>
            <person name="Fernando P.R."/>
            <person name="Flagg N."/>
            <person name="Forbes L.D."/>
            <person name="Fowler R.G."/>
            <person name="Fu Q."/>
            <person name="Gabisi R.A."/>
            <person name="Ganer J."/>
            <person name="Garbino Pronczuk A."/>
            <person name="Garcia R.M."/>
            <person name="Garner T."/>
            <person name="Garrett T.E."/>
            <person name="Gonzalez D.A."/>
            <person name="Hamid H."/>
            <person name="Hawkins E.S."/>
            <person name="Hirani K."/>
            <person name="Hogues M.E."/>
            <person name="Hollins B."/>
            <person name="Hsiao C.-H."/>
            <person name="Jabil R."/>
            <person name="James M.L."/>
            <person name="Jhangiani S.N."/>
            <person name="Johnson B."/>
            <person name="Johnson Q."/>
            <person name="Joshi V."/>
            <person name="Kalu J.B."/>
            <person name="Kam C."/>
            <person name="Kashfia A."/>
            <person name="Keebler J."/>
            <person name="Kisamo H."/>
            <person name="Kovar C.L."/>
            <person name="Lago L.A."/>
            <person name="Lai C.-Y."/>
            <person name="Laidlaw J."/>
            <person name="Lara F."/>
            <person name="Le T.-K."/>
            <person name="Lee S.L."/>
            <person name="Legall F.H."/>
            <person name="Lemon S.J."/>
            <person name="Lewis L.R."/>
            <person name="Li B."/>
            <person name="Liu Y."/>
            <person name="Liu Y.-S."/>
            <person name="Lopez J."/>
            <person name="Lozado R.J."/>
            <person name="Lu J."/>
            <person name="Madu R.C."/>
            <person name="Maheshwari M."/>
            <person name="Maheshwari R."/>
            <person name="Malloy K."/>
            <person name="Martinez E."/>
            <person name="Mathew T."/>
            <person name="Mercado I.C."/>
            <person name="Mercado C."/>
            <person name="Meyer B."/>
            <person name="Montgomery K."/>
            <person name="Morgan M.B."/>
            <person name="Munidasa M."/>
            <person name="Nazareth L.V."/>
            <person name="Nelson J."/>
            <person name="Ng B.M."/>
            <person name="Nguyen N.B."/>
            <person name="Nguyen P.Q."/>
            <person name="Nguyen T."/>
            <person name="Obregon M."/>
            <person name="Okwuonu G.O."/>
            <person name="Onwere C.G."/>
            <person name="Orozco G."/>
            <person name="Parra A."/>
            <person name="Patel S."/>
            <person name="Patil S."/>
            <person name="Perez A."/>
            <person name="Perez Y."/>
            <person name="Pham C."/>
            <person name="Primus E.L."/>
            <person name="Pu L.-L."/>
            <person name="Puazo M."/>
            <person name="Qin X."/>
            <person name="Quiroz J.B."/>
            <person name="Reese J."/>
            <person name="Richards S."/>
            <person name="Rives C.M."/>
            <person name="Robberts R."/>
            <person name="Ruiz S.J."/>
            <person name="Ruiz M.J."/>
            <person name="Santibanez J."/>
            <person name="Schneider B.W."/>
            <person name="Sisson I."/>
            <person name="Smith M."/>
            <person name="Sodergren E."/>
            <person name="Song X.-Z."/>
            <person name="Song B.B."/>
            <person name="Summersgill H."/>
            <person name="Thelus R."/>
            <person name="Thornton R.D."/>
            <person name="Trejos Z.Y."/>
            <person name="Usmani K."/>
            <person name="Vattathil S."/>
            <person name="Villasana D."/>
            <person name="Walker D.L."/>
            <person name="Wang S."/>
            <person name="Wang K."/>
            <person name="White C.S."/>
            <person name="Williams A.C."/>
            <person name="Williamson J."/>
            <person name="Wilson K."/>
            <person name="Woghiren I.O."/>
            <person name="Woodworth J.R."/>
            <person name="Worley K.C."/>
            <person name="Wright R.A."/>
            <person name="Wu W."/>
            <person name="Young L."/>
            <person name="Zhang L."/>
            <person name="Zhang J."/>
            <person name="Zhu Y."/>
            <person name="Muzny D.M."/>
            <person name="Weinstock G."/>
            <person name="Gibbs R.A."/>
        </authorList>
    </citation>
    <scope>NUCLEOTIDE SEQUENCE [LARGE SCALE GENOMIC DNA]</scope>
    <source>
        <strain evidence="4">LSR1</strain>
    </source>
</reference>
<dbReference type="InterPro" id="IPR009060">
    <property type="entry name" value="UBA-like_sf"/>
</dbReference>
<dbReference type="InterPro" id="IPR040195">
    <property type="entry name" value="CUE_CUED1"/>
</dbReference>
<dbReference type="AlphaFoldDB" id="A0A8R2NQA9"/>
<dbReference type="InterPro" id="IPR040192">
    <property type="entry name" value="CUEDC1"/>
</dbReference>
<accession>A0A8R2NQA9</accession>
<dbReference type="Gene3D" id="1.10.8.10">
    <property type="entry name" value="DNA helicase RuvA subunit, C-terminal domain"/>
    <property type="match status" value="1"/>
</dbReference>
<dbReference type="GeneID" id="100168701"/>
<dbReference type="PANTHER" id="PTHR13467">
    <property type="entry name" value="CUE DOMAIN CONTAINING PROTEIN 1"/>
    <property type="match status" value="1"/>
</dbReference>